<dbReference type="FunFam" id="2.70.70.10:FF:000001">
    <property type="entry name" value="PTS system glucose-specific IIA component"/>
    <property type="match status" value="1"/>
</dbReference>
<dbReference type="PROSITE" id="PS00371">
    <property type="entry name" value="PTS_EIIA_TYPE_1_HIS"/>
    <property type="match status" value="1"/>
</dbReference>
<keyword evidence="9 12" id="KW-1133">Transmembrane helix</keyword>
<dbReference type="PANTHER" id="PTHR30175:SF1">
    <property type="entry name" value="PTS SYSTEM ARBUTIN-, CELLOBIOSE-, AND SALICIN-SPECIFIC EIIBC COMPONENT-RELATED"/>
    <property type="match status" value="1"/>
</dbReference>
<keyword evidence="4" id="KW-0762">Sugar transport</keyword>
<evidence type="ECO:0000256" key="10">
    <source>
        <dbReference type="ARBA" id="ARBA00023136"/>
    </source>
</evidence>
<feature type="transmembrane region" description="Helical" evidence="12">
    <location>
        <begin position="146"/>
        <end position="165"/>
    </location>
</feature>
<evidence type="ECO:0000259" key="14">
    <source>
        <dbReference type="PROSITE" id="PS51098"/>
    </source>
</evidence>
<feature type="transmembrane region" description="Helical" evidence="12">
    <location>
        <begin position="384"/>
        <end position="405"/>
    </location>
</feature>
<dbReference type="InterPro" id="IPR013013">
    <property type="entry name" value="PTS_EIIC_1"/>
</dbReference>
<dbReference type="GO" id="GO:0008982">
    <property type="term" value="F:protein-N(PI)-phosphohistidine-sugar phosphotransferase activity"/>
    <property type="evidence" value="ECO:0007669"/>
    <property type="project" value="InterPro"/>
</dbReference>
<feature type="transmembrane region" description="Helical" evidence="12">
    <location>
        <begin position="322"/>
        <end position="345"/>
    </location>
</feature>
<dbReference type="NCBIfam" id="TIGR01995">
    <property type="entry name" value="PTS-II-ABC-beta"/>
    <property type="match status" value="1"/>
</dbReference>
<dbReference type="EMBL" id="RKRA01000001">
    <property type="protein sequence ID" value="RPF28740.1"/>
    <property type="molecule type" value="Genomic_DNA"/>
</dbReference>
<name>A0A3N4ZBU0_9MICO</name>
<feature type="transmembrane region" description="Helical" evidence="12">
    <location>
        <begin position="177"/>
        <end position="196"/>
    </location>
</feature>
<proteinExistence type="predicted"/>
<feature type="transmembrane region" description="Helical" evidence="12">
    <location>
        <begin position="202"/>
        <end position="226"/>
    </location>
</feature>
<dbReference type="Gene3D" id="2.70.70.10">
    <property type="entry name" value="Glucose Permease (Domain IIA)"/>
    <property type="match status" value="1"/>
</dbReference>
<dbReference type="GO" id="GO:0005886">
    <property type="term" value="C:plasma membrane"/>
    <property type="evidence" value="ECO:0007669"/>
    <property type="project" value="UniProtKB-SubCell"/>
</dbReference>
<evidence type="ECO:0000256" key="11">
    <source>
        <dbReference type="PROSITE-ProRule" id="PRU00421"/>
    </source>
</evidence>
<protein>
    <submittedName>
        <fullName evidence="16">PTS system beta-glucoside-specific IIA component (Glc family) /PTS system beta-glucoside-specific IIB component (Glc family) /PTS system beta-glucoside-specific IIC component (Glc family)</fullName>
    </submittedName>
</protein>
<evidence type="ECO:0000259" key="13">
    <source>
        <dbReference type="PROSITE" id="PS51093"/>
    </source>
</evidence>
<dbReference type="InterPro" id="IPR050558">
    <property type="entry name" value="PTS_Sugar-Specific_Components"/>
</dbReference>
<dbReference type="Pfam" id="PF02378">
    <property type="entry name" value="PTS_EIIC"/>
    <property type="match status" value="1"/>
</dbReference>
<keyword evidence="5" id="KW-0808">Transferase</keyword>
<dbReference type="PROSITE" id="PS51103">
    <property type="entry name" value="PTS_EIIC_TYPE_1"/>
    <property type="match status" value="1"/>
</dbReference>
<comment type="subcellular location">
    <subcellularLocation>
        <location evidence="1">Cell membrane</location>
        <topology evidence="1">Multi-pass membrane protein</topology>
    </subcellularLocation>
</comment>
<dbReference type="CDD" id="cd00212">
    <property type="entry name" value="PTS_IIB_glc"/>
    <property type="match status" value="1"/>
</dbReference>
<dbReference type="GO" id="GO:0009401">
    <property type="term" value="P:phosphoenolpyruvate-dependent sugar phosphotransferase system"/>
    <property type="evidence" value="ECO:0007669"/>
    <property type="project" value="UniProtKB-KW"/>
</dbReference>
<dbReference type="AlphaFoldDB" id="A0A3N4ZBU0"/>
<keyword evidence="7 12" id="KW-0812">Transmembrane</keyword>
<dbReference type="NCBIfam" id="TIGR00830">
    <property type="entry name" value="PTBA"/>
    <property type="match status" value="1"/>
</dbReference>
<dbReference type="PROSITE" id="PS51093">
    <property type="entry name" value="PTS_EIIA_TYPE_1"/>
    <property type="match status" value="1"/>
</dbReference>
<keyword evidence="10 12" id="KW-0472">Membrane</keyword>
<dbReference type="InterPro" id="IPR011055">
    <property type="entry name" value="Dup_hybrid_motif"/>
</dbReference>
<evidence type="ECO:0000256" key="7">
    <source>
        <dbReference type="ARBA" id="ARBA00022692"/>
    </source>
</evidence>
<dbReference type="SUPFAM" id="SSF55604">
    <property type="entry name" value="Glucose permease domain IIB"/>
    <property type="match status" value="1"/>
</dbReference>
<feature type="active site" description="Phosphocysteine intermediate; for EIIB activity" evidence="11">
    <location>
        <position position="29"/>
    </location>
</feature>
<feature type="transmembrane region" description="Helical" evidence="12">
    <location>
        <begin position="357"/>
        <end position="377"/>
    </location>
</feature>
<evidence type="ECO:0000256" key="3">
    <source>
        <dbReference type="ARBA" id="ARBA00022475"/>
    </source>
</evidence>
<evidence type="ECO:0000256" key="2">
    <source>
        <dbReference type="ARBA" id="ARBA00022448"/>
    </source>
</evidence>
<feature type="domain" description="PTS EIIA type-1" evidence="13">
    <location>
        <begin position="506"/>
        <end position="610"/>
    </location>
</feature>
<feature type="transmembrane region" description="Helical" evidence="12">
    <location>
        <begin position="247"/>
        <end position="267"/>
    </location>
</feature>
<dbReference type="InterPro" id="IPR011297">
    <property type="entry name" value="PTS_IIABC_b_glu"/>
</dbReference>
<evidence type="ECO:0000256" key="4">
    <source>
        <dbReference type="ARBA" id="ARBA00022597"/>
    </source>
</evidence>
<keyword evidence="8" id="KW-0418">Kinase</keyword>
<evidence type="ECO:0000259" key="15">
    <source>
        <dbReference type="PROSITE" id="PS51103"/>
    </source>
</evidence>
<dbReference type="Proteomes" id="UP000280726">
    <property type="component" value="Unassembled WGS sequence"/>
</dbReference>
<sequence>MGSVNYRTLAEDILQEVGGEQNVTSATHCATRLRLKLRDESKADKAAIEKLPGVITVMQAGGQYQVVIGNNVPTVYAELGKISKLTDDRLAGADAPAGGNIFNRFIDLISSIFQPVLWPLAGAGLLKAFLSMATQFGWLAAESQTYVILAAAADALFYFLPMFLAITAAKRFRTNQFTSMAIAGALVYPSIIALAATGEPVAFAGLPVVLMNYTSSVIPIIVAVWLQSHLERFLAKVLPDAIRNFSVPLLTILVMVPLVLMTVGPVTTYAAQGISSGVNAIFGIAPWLAGAILGGFWQVFVLFGLHWGLVPVMVNDLTTQGYSLLTGPLLAAVLSQAAAALAVAIRSHSDARREVAATGSLSGFLAGITEPVIYGVNLPLKKPFYFGIAGGVVGGAIAAAGGSAANAFVFPSLLALPAYTAVGNFTLQLIGTAVAVAIAFTLTFFFGPRESADAVSPAATTGGAPVPAVPGATSGAAQASTATLTGVVDVLSPVAGRAVPLADVQDKVFSSGAMGQGVGIVPSDGRIYSPITGTVQVAMKTGHAYGIKSAEGVEALVHIGIDTVKLGGRGFTAEVTRGQQVRAGDLIAVVDPDVVAEAGYDLTTVLVVTNTKELTAVVPVASGTVAHGDPALTVQV</sequence>
<accession>A0A3N4ZBU0</accession>
<dbReference type="Pfam" id="PF00367">
    <property type="entry name" value="PTS_EIIB"/>
    <property type="match status" value="1"/>
</dbReference>
<keyword evidence="6" id="KW-0598">Phosphotransferase system</keyword>
<dbReference type="GO" id="GO:0016301">
    <property type="term" value="F:kinase activity"/>
    <property type="evidence" value="ECO:0007669"/>
    <property type="project" value="UniProtKB-KW"/>
</dbReference>
<dbReference type="InterPro" id="IPR018113">
    <property type="entry name" value="PTrfase_EIIB_Cys"/>
</dbReference>
<feature type="domain" description="PTS EIIB type-1" evidence="14">
    <location>
        <begin position="7"/>
        <end position="89"/>
    </location>
</feature>
<evidence type="ECO:0000256" key="12">
    <source>
        <dbReference type="SAM" id="Phobius"/>
    </source>
</evidence>
<dbReference type="InterPro" id="IPR001127">
    <property type="entry name" value="PTS_EIIA_1_perm"/>
</dbReference>
<keyword evidence="2" id="KW-0813">Transport</keyword>
<keyword evidence="17" id="KW-1185">Reference proteome</keyword>
<feature type="transmembrane region" description="Helical" evidence="12">
    <location>
        <begin position="425"/>
        <end position="446"/>
    </location>
</feature>
<evidence type="ECO:0000256" key="5">
    <source>
        <dbReference type="ARBA" id="ARBA00022679"/>
    </source>
</evidence>
<dbReference type="GO" id="GO:0090589">
    <property type="term" value="F:protein-phosphocysteine-trehalose phosphotransferase system transporter activity"/>
    <property type="evidence" value="ECO:0007669"/>
    <property type="project" value="TreeGrafter"/>
</dbReference>
<reference evidence="16 17" key="1">
    <citation type="submission" date="2018-11" db="EMBL/GenBank/DDBJ databases">
        <title>Sequencing the genomes of 1000 actinobacteria strains.</title>
        <authorList>
            <person name="Klenk H.-P."/>
        </authorList>
    </citation>
    <scope>NUCLEOTIDE SEQUENCE [LARGE SCALE GENOMIC DNA]</scope>
    <source>
        <strain evidence="16 17">DSM 14418</strain>
    </source>
</reference>
<dbReference type="OrthoDB" id="9797715at2"/>
<dbReference type="InterPro" id="IPR003352">
    <property type="entry name" value="PTS_EIIC"/>
</dbReference>
<feature type="transmembrane region" description="Helical" evidence="12">
    <location>
        <begin position="116"/>
        <end position="140"/>
    </location>
</feature>
<dbReference type="InterPro" id="IPR001996">
    <property type="entry name" value="PTS_IIB_1"/>
</dbReference>
<dbReference type="PANTHER" id="PTHR30175">
    <property type="entry name" value="PHOSPHOTRANSFERASE SYSTEM TRANSPORT PROTEIN"/>
    <property type="match status" value="1"/>
</dbReference>
<dbReference type="Gene3D" id="3.30.1360.60">
    <property type="entry name" value="Glucose permease domain IIB"/>
    <property type="match status" value="1"/>
</dbReference>
<dbReference type="PROSITE" id="PS51098">
    <property type="entry name" value="PTS_EIIB_TYPE_1"/>
    <property type="match status" value="1"/>
</dbReference>
<dbReference type="PROSITE" id="PS01035">
    <property type="entry name" value="PTS_EIIB_TYPE_1_CYS"/>
    <property type="match status" value="1"/>
</dbReference>
<evidence type="ECO:0000256" key="1">
    <source>
        <dbReference type="ARBA" id="ARBA00004651"/>
    </source>
</evidence>
<evidence type="ECO:0000313" key="17">
    <source>
        <dbReference type="Proteomes" id="UP000280726"/>
    </source>
</evidence>
<dbReference type="InterPro" id="IPR036878">
    <property type="entry name" value="Glu_permease_IIB"/>
</dbReference>
<feature type="transmembrane region" description="Helical" evidence="12">
    <location>
        <begin position="287"/>
        <end position="310"/>
    </location>
</feature>
<dbReference type="RefSeq" id="WP_123919169.1">
    <property type="nucleotide sequence ID" value="NZ_RKRA01000001.1"/>
</dbReference>
<evidence type="ECO:0000313" key="16">
    <source>
        <dbReference type="EMBL" id="RPF28740.1"/>
    </source>
</evidence>
<dbReference type="Pfam" id="PF00358">
    <property type="entry name" value="PTS_EIIA_1"/>
    <property type="match status" value="1"/>
</dbReference>
<comment type="caution">
    <text evidence="16">The sequence shown here is derived from an EMBL/GenBank/DDBJ whole genome shotgun (WGS) entry which is preliminary data.</text>
</comment>
<gene>
    <name evidence="16" type="ORF">EDD32_3283</name>
</gene>
<organism evidence="16 17">
    <name type="scientific">Georgenia muralis</name>
    <dbReference type="NCBI Taxonomy" id="154117"/>
    <lineage>
        <taxon>Bacteria</taxon>
        <taxon>Bacillati</taxon>
        <taxon>Actinomycetota</taxon>
        <taxon>Actinomycetes</taxon>
        <taxon>Micrococcales</taxon>
        <taxon>Bogoriellaceae</taxon>
        <taxon>Georgenia</taxon>
    </lineage>
</organism>
<dbReference type="SUPFAM" id="SSF51261">
    <property type="entry name" value="Duplicated hybrid motif"/>
    <property type="match status" value="1"/>
</dbReference>
<evidence type="ECO:0000256" key="8">
    <source>
        <dbReference type="ARBA" id="ARBA00022777"/>
    </source>
</evidence>
<keyword evidence="3" id="KW-1003">Cell membrane</keyword>
<feature type="domain" description="PTS EIIC type-1" evidence="15">
    <location>
        <begin position="107"/>
        <end position="460"/>
    </location>
</feature>
<dbReference type="GO" id="GO:0015771">
    <property type="term" value="P:trehalose transport"/>
    <property type="evidence" value="ECO:0007669"/>
    <property type="project" value="TreeGrafter"/>
</dbReference>
<evidence type="ECO:0000256" key="9">
    <source>
        <dbReference type="ARBA" id="ARBA00022989"/>
    </source>
</evidence>
<dbReference type="FunFam" id="3.30.1360.60:FF:000001">
    <property type="entry name" value="PTS system glucose-specific IIBC component PtsG"/>
    <property type="match status" value="1"/>
</dbReference>
<evidence type="ECO:0000256" key="6">
    <source>
        <dbReference type="ARBA" id="ARBA00022683"/>
    </source>
</evidence>